<sequence length="136" mass="14213">MKYFVTVAGSQADYDAMAGKPSPASPAWSGDDIRAMFAFMSGLNEELAASGELLDAQGFGPPSEARFVTGAPGREPAVTDRPYADTEAVTAGYWLLECSGLDRVTEIAARITQCPVPAGSPEYPVVIRPVGEAPSA</sequence>
<organism evidence="1 2">
    <name type="scientific">Streptomyces globosus</name>
    <dbReference type="NCBI Taxonomy" id="68209"/>
    <lineage>
        <taxon>Bacteria</taxon>
        <taxon>Bacillati</taxon>
        <taxon>Actinomycetota</taxon>
        <taxon>Actinomycetes</taxon>
        <taxon>Kitasatosporales</taxon>
        <taxon>Streptomycetaceae</taxon>
        <taxon>Streptomyces</taxon>
    </lineage>
</organism>
<reference evidence="1 2" key="1">
    <citation type="submission" date="2018-01" db="EMBL/GenBank/DDBJ databases">
        <title>Draft genome Sequence of streptomyces globosus LZH-48.</title>
        <authorList>
            <person name="Ran K."/>
            <person name="Li Z."/>
            <person name="Wei S."/>
            <person name="Dong R."/>
        </authorList>
    </citation>
    <scope>NUCLEOTIDE SEQUENCE [LARGE SCALE GENOMIC DNA]</scope>
    <source>
        <strain evidence="1 2">LZH-48</strain>
    </source>
</reference>
<dbReference type="PANTHER" id="PTHR35174">
    <property type="entry name" value="BLL7171 PROTEIN-RELATED"/>
    <property type="match status" value="1"/>
</dbReference>
<dbReference type="KEGG" id="sgz:C0216_16830"/>
<dbReference type="Gene3D" id="3.30.70.1060">
    <property type="entry name" value="Dimeric alpha+beta barrel"/>
    <property type="match status" value="1"/>
</dbReference>
<dbReference type="OrthoDB" id="668782at2"/>
<dbReference type="AlphaFoldDB" id="A0A344U1X5"/>
<dbReference type="RefSeq" id="WP_114056085.1">
    <property type="nucleotide sequence ID" value="NZ_CP030862.1"/>
</dbReference>
<proteinExistence type="predicted"/>
<dbReference type="InterPro" id="IPR011008">
    <property type="entry name" value="Dimeric_a/b-barrel"/>
</dbReference>
<evidence type="ECO:0000313" key="1">
    <source>
        <dbReference type="EMBL" id="AXE24896.1"/>
    </source>
</evidence>
<dbReference type="Proteomes" id="UP000252004">
    <property type="component" value="Chromosome"/>
</dbReference>
<keyword evidence="2" id="KW-1185">Reference proteome</keyword>
<dbReference type="EMBL" id="CP030862">
    <property type="protein sequence ID" value="AXE24896.1"/>
    <property type="molecule type" value="Genomic_DNA"/>
</dbReference>
<name>A0A344U1X5_9ACTN</name>
<dbReference type="PANTHER" id="PTHR35174:SF3">
    <property type="entry name" value="BLL7171 PROTEIN"/>
    <property type="match status" value="1"/>
</dbReference>
<protein>
    <submittedName>
        <fullName evidence="1">Uncharacterized protein</fullName>
    </submittedName>
</protein>
<accession>A0A344U1X5</accession>
<dbReference type="SUPFAM" id="SSF54909">
    <property type="entry name" value="Dimeric alpha+beta barrel"/>
    <property type="match status" value="1"/>
</dbReference>
<evidence type="ECO:0000313" key="2">
    <source>
        <dbReference type="Proteomes" id="UP000252004"/>
    </source>
</evidence>
<gene>
    <name evidence="1" type="ORF">C0216_16830</name>
</gene>